<gene>
    <name evidence="4" type="ORF">S01H4_53484</name>
</gene>
<accession>X1EMD0</accession>
<dbReference type="SUPFAM" id="SSF56752">
    <property type="entry name" value="D-aminoacid aminotransferase-like PLP-dependent enzymes"/>
    <property type="match status" value="1"/>
</dbReference>
<dbReference type="AlphaFoldDB" id="X1EMD0"/>
<dbReference type="PROSITE" id="PS00770">
    <property type="entry name" value="AA_TRANSFER_CLASS_4"/>
    <property type="match status" value="1"/>
</dbReference>
<proteinExistence type="inferred from homology"/>
<dbReference type="PANTHER" id="PTHR42743:SF2">
    <property type="entry name" value="AMINODEOXYCHORISMATE LYASE"/>
    <property type="match status" value="1"/>
</dbReference>
<dbReference type="GO" id="GO:0005829">
    <property type="term" value="C:cytosol"/>
    <property type="evidence" value="ECO:0007669"/>
    <property type="project" value="TreeGrafter"/>
</dbReference>
<comment type="caution">
    <text evidence="4">The sequence shown here is derived from an EMBL/GenBank/DDBJ whole genome shotgun (WGS) entry which is preliminary data.</text>
</comment>
<name>X1EMD0_9ZZZZ</name>
<protein>
    <recommendedName>
        <fullName evidence="5">Aminotransferase class IV</fullName>
    </recommendedName>
</protein>
<evidence type="ECO:0000256" key="2">
    <source>
        <dbReference type="ARBA" id="ARBA00009320"/>
    </source>
</evidence>
<dbReference type="Gene3D" id="3.20.10.10">
    <property type="entry name" value="D-amino Acid Aminotransferase, subunit A, domain 2"/>
    <property type="match status" value="1"/>
</dbReference>
<dbReference type="EMBL" id="BART01030679">
    <property type="protein sequence ID" value="GAH18289.1"/>
    <property type="molecule type" value="Genomic_DNA"/>
</dbReference>
<evidence type="ECO:0008006" key="5">
    <source>
        <dbReference type="Google" id="ProtNLM"/>
    </source>
</evidence>
<reference evidence="4" key="1">
    <citation type="journal article" date="2014" name="Front. Microbiol.">
        <title>High frequency of phylogenetically diverse reductive dehalogenase-homologous genes in deep subseafloor sedimentary metagenomes.</title>
        <authorList>
            <person name="Kawai M."/>
            <person name="Futagami T."/>
            <person name="Toyoda A."/>
            <person name="Takaki Y."/>
            <person name="Nishi S."/>
            <person name="Hori S."/>
            <person name="Arai W."/>
            <person name="Tsubouchi T."/>
            <person name="Morono Y."/>
            <person name="Uchiyama I."/>
            <person name="Ito T."/>
            <person name="Fujiyama A."/>
            <person name="Inagaki F."/>
            <person name="Takami H."/>
        </authorList>
    </citation>
    <scope>NUCLEOTIDE SEQUENCE</scope>
    <source>
        <strain evidence="4">Expedition CK06-06</strain>
    </source>
</reference>
<comment type="similarity">
    <text evidence="2">Belongs to the class-IV pyridoxal-phosphate-dependent aminotransferase family.</text>
</comment>
<dbReference type="GO" id="GO:0008153">
    <property type="term" value="P:4-aminobenzoate biosynthetic process"/>
    <property type="evidence" value="ECO:0007669"/>
    <property type="project" value="TreeGrafter"/>
</dbReference>
<sequence length="100" mass="11227">MFDAENNLIEGTKSNVFIFHENYLKTPLLTSNGVKGIMRQRILEQANALGIKTKKSKIDLPLLKNAAEVFVCNSIIKIWPVKAIGEQQFSVGPVTKNQFH</sequence>
<dbReference type="InterPro" id="IPR043132">
    <property type="entry name" value="BCAT-like_C"/>
</dbReference>
<dbReference type="InterPro" id="IPR050571">
    <property type="entry name" value="Class-IV_PLP-Dep_Aminotrnsfr"/>
</dbReference>
<dbReference type="InterPro" id="IPR001544">
    <property type="entry name" value="Aminotrans_IV"/>
</dbReference>
<evidence type="ECO:0000256" key="1">
    <source>
        <dbReference type="ARBA" id="ARBA00001933"/>
    </source>
</evidence>
<dbReference type="Pfam" id="PF01063">
    <property type="entry name" value="Aminotran_4"/>
    <property type="match status" value="1"/>
</dbReference>
<dbReference type="PANTHER" id="PTHR42743">
    <property type="entry name" value="AMINO-ACID AMINOTRANSFERASE"/>
    <property type="match status" value="1"/>
</dbReference>
<dbReference type="InterPro" id="IPR036038">
    <property type="entry name" value="Aminotransferase-like"/>
</dbReference>
<evidence type="ECO:0000256" key="3">
    <source>
        <dbReference type="ARBA" id="ARBA00022898"/>
    </source>
</evidence>
<organism evidence="4">
    <name type="scientific">marine sediment metagenome</name>
    <dbReference type="NCBI Taxonomy" id="412755"/>
    <lineage>
        <taxon>unclassified sequences</taxon>
        <taxon>metagenomes</taxon>
        <taxon>ecological metagenomes</taxon>
    </lineage>
</organism>
<comment type="cofactor">
    <cofactor evidence="1">
        <name>pyridoxal 5'-phosphate</name>
        <dbReference type="ChEBI" id="CHEBI:597326"/>
    </cofactor>
</comment>
<dbReference type="GO" id="GO:0008696">
    <property type="term" value="F:4-amino-4-deoxychorismate lyase activity"/>
    <property type="evidence" value="ECO:0007669"/>
    <property type="project" value="TreeGrafter"/>
</dbReference>
<keyword evidence="3" id="KW-0663">Pyridoxal phosphate</keyword>
<evidence type="ECO:0000313" key="4">
    <source>
        <dbReference type="EMBL" id="GAH18289.1"/>
    </source>
</evidence>
<dbReference type="InterPro" id="IPR018300">
    <property type="entry name" value="Aminotrans_IV_CS"/>
</dbReference>